<dbReference type="EMBL" id="JAIWYP010000001">
    <property type="protein sequence ID" value="KAH3890350.1"/>
    <property type="molecule type" value="Genomic_DNA"/>
</dbReference>
<dbReference type="InterPro" id="IPR006058">
    <property type="entry name" value="2Fe2S_fd_BS"/>
</dbReference>
<protein>
    <submittedName>
        <fullName evidence="2">Uncharacterized protein</fullName>
    </submittedName>
</protein>
<evidence type="ECO:0000313" key="3">
    <source>
        <dbReference type="Proteomes" id="UP000828390"/>
    </source>
</evidence>
<keyword evidence="1" id="KW-0732">Signal</keyword>
<comment type="caution">
    <text evidence="2">The sequence shown here is derived from an EMBL/GenBank/DDBJ whole genome shotgun (WGS) entry which is preliminary data.</text>
</comment>
<gene>
    <name evidence="2" type="ORF">DPMN_014429</name>
</gene>
<dbReference type="GO" id="GO:0051537">
    <property type="term" value="F:2 iron, 2 sulfur cluster binding"/>
    <property type="evidence" value="ECO:0007669"/>
    <property type="project" value="InterPro"/>
</dbReference>
<proteinExistence type="predicted"/>
<evidence type="ECO:0000256" key="1">
    <source>
        <dbReference type="SAM" id="SignalP"/>
    </source>
</evidence>
<keyword evidence="3" id="KW-1185">Reference proteome</keyword>
<reference evidence="2" key="1">
    <citation type="journal article" date="2019" name="bioRxiv">
        <title>The Genome of the Zebra Mussel, Dreissena polymorpha: A Resource for Invasive Species Research.</title>
        <authorList>
            <person name="McCartney M.A."/>
            <person name="Auch B."/>
            <person name="Kono T."/>
            <person name="Mallez S."/>
            <person name="Zhang Y."/>
            <person name="Obille A."/>
            <person name="Becker A."/>
            <person name="Abrahante J.E."/>
            <person name="Garbe J."/>
            <person name="Badalamenti J.P."/>
            <person name="Herman A."/>
            <person name="Mangelson H."/>
            <person name="Liachko I."/>
            <person name="Sullivan S."/>
            <person name="Sone E.D."/>
            <person name="Koren S."/>
            <person name="Silverstein K.A.T."/>
            <person name="Beckman K.B."/>
            <person name="Gohl D.M."/>
        </authorList>
    </citation>
    <scope>NUCLEOTIDE SEQUENCE</scope>
    <source>
        <strain evidence="2">Duluth1</strain>
        <tissue evidence="2">Whole animal</tissue>
    </source>
</reference>
<organism evidence="2 3">
    <name type="scientific">Dreissena polymorpha</name>
    <name type="common">Zebra mussel</name>
    <name type="synonym">Mytilus polymorpha</name>
    <dbReference type="NCBI Taxonomy" id="45954"/>
    <lineage>
        <taxon>Eukaryota</taxon>
        <taxon>Metazoa</taxon>
        <taxon>Spiralia</taxon>
        <taxon>Lophotrochozoa</taxon>
        <taxon>Mollusca</taxon>
        <taxon>Bivalvia</taxon>
        <taxon>Autobranchia</taxon>
        <taxon>Heteroconchia</taxon>
        <taxon>Euheterodonta</taxon>
        <taxon>Imparidentia</taxon>
        <taxon>Neoheterodontei</taxon>
        <taxon>Myida</taxon>
        <taxon>Dreissenoidea</taxon>
        <taxon>Dreissenidae</taxon>
        <taxon>Dreissena</taxon>
    </lineage>
</organism>
<dbReference type="Proteomes" id="UP000828390">
    <property type="component" value="Unassembled WGS sequence"/>
</dbReference>
<evidence type="ECO:0000313" key="2">
    <source>
        <dbReference type="EMBL" id="KAH3890350.1"/>
    </source>
</evidence>
<sequence>MPMQLWWRRWQLVLAVDAAKMASDVKAIVIVKAIGAHCDSIEGNVCWRCDRGECGMCKRRV</sequence>
<name>A0A9D4N9P3_DREPO</name>
<accession>A0A9D4N9P3</accession>
<feature type="signal peptide" evidence="1">
    <location>
        <begin position="1"/>
        <end position="27"/>
    </location>
</feature>
<dbReference type="PROSITE" id="PS00197">
    <property type="entry name" value="2FE2S_FER_1"/>
    <property type="match status" value="1"/>
</dbReference>
<feature type="chain" id="PRO_5039065347" evidence="1">
    <location>
        <begin position="28"/>
        <end position="61"/>
    </location>
</feature>
<dbReference type="AlphaFoldDB" id="A0A9D4N9P3"/>
<reference evidence="2" key="2">
    <citation type="submission" date="2020-11" db="EMBL/GenBank/DDBJ databases">
        <authorList>
            <person name="McCartney M.A."/>
            <person name="Auch B."/>
            <person name="Kono T."/>
            <person name="Mallez S."/>
            <person name="Becker A."/>
            <person name="Gohl D.M."/>
            <person name="Silverstein K.A.T."/>
            <person name="Koren S."/>
            <person name="Bechman K.B."/>
            <person name="Herman A."/>
            <person name="Abrahante J.E."/>
            <person name="Garbe J."/>
        </authorList>
    </citation>
    <scope>NUCLEOTIDE SEQUENCE</scope>
    <source>
        <strain evidence="2">Duluth1</strain>
        <tissue evidence="2">Whole animal</tissue>
    </source>
</reference>